<dbReference type="GO" id="GO:0044732">
    <property type="term" value="C:mitotic spindle pole body"/>
    <property type="evidence" value="ECO:0007669"/>
    <property type="project" value="TreeGrafter"/>
</dbReference>
<accession>A0AAN6KXD5</accession>
<evidence type="ECO:0000313" key="8">
    <source>
        <dbReference type="Proteomes" id="UP001175353"/>
    </source>
</evidence>
<organism evidence="7 8">
    <name type="scientific">Friedmanniomyces endolithicus</name>
    <dbReference type="NCBI Taxonomy" id="329885"/>
    <lineage>
        <taxon>Eukaryota</taxon>
        <taxon>Fungi</taxon>
        <taxon>Dikarya</taxon>
        <taxon>Ascomycota</taxon>
        <taxon>Pezizomycotina</taxon>
        <taxon>Dothideomycetes</taxon>
        <taxon>Dothideomycetidae</taxon>
        <taxon>Mycosphaerellales</taxon>
        <taxon>Teratosphaeriaceae</taxon>
        <taxon>Friedmanniomyces</taxon>
    </lineage>
</organism>
<dbReference type="InterPro" id="IPR030397">
    <property type="entry name" value="SEPARIN_core_dom"/>
</dbReference>
<dbReference type="GO" id="GO:0005737">
    <property type="term" value="C:cytoplasm"/>
    <property type="evidence" value="ECO:0007669"/>
    <property type="project" value="TreeGrafter"/>
</dbReference>
<reference evidence="7" key="1">
    <citation type="submission" date="2023-06" db="EMBL/GenBank/DDBJ databases">
        <title>Black Yeasts Isolated from many extreme environments.</title>
        <authorList>
            <person name="Coleine C."/>
            <person name="Stajich J.E."/>
            <person name="Selbmann L."/>
        </authorList>
    </citation>
    <scope>NUCLEOTIDE SEQUENCE</scope>
    <source>
        <strain evidence="7">CCFEE 5200</strain>
    </source>
</reference>
<sequence length="2058" mass="224474">MLERVLVLDRRPTVDLASGSASTATVSALQHFLSTERAPKPAASFVKPNPRLASRSTTSKASSSSSRKASVPQPTQIHEDATEALSPKAVYALATEIVNITLKVLTSTANSQANGPRSAPLNVSADAPVAVTTPASQQASNGSTGPLKPRSGNSTTVCLTTDSKTGSRLSACRSEPAPDLISTAECARLAFAYLRSAPAQKLSPKSQSRWQLETGMLVLSSRLVALGLDGLAVKELRILKRRLQPTKIANEDAIPPLRTTKITTPNILEKETLASLLSFKGSFDDDPEVLGLAISYQLLVLKIIAGPRKPAVIEAFLEHLRLEQPGSPASLMIQQAATPGGSVKSARQLEVLAQSILSLCPGASAGLDSIAMENVVSPCPHAVFQLQIMALRFRQVWWKLADHRNNLNKELVEPFSRTIAAFVRRGGDSCKGAEAYDLVNASYEILNISSVPCSAEIRFEILSSLASLAEGCGKTEEALLWTEQMVTACDSLEPRHARKTACLVKRHHLASFERLKRDGEDRTIPHCSAIIERFREQPSGHTTDYDFLLGELVRIAQSPHIKHDADFSTIIHLAAGFAQRYARSYPIRNAGSVLAVIQAAIRQSKTADDMQHWVTQDAVRVYIHSGTVAAVADEAARISMSEAWLLSTDAIALDRILQALVLRSLRHTISDAAIAPFDDETSPSGQRGVLLEKQLCHALNLTGQSKYRAALQKLIPDILSRLARLYVPADYPLRRARTATIAFCLRESHPELLPPHAVRVWCDESKIAEGVHGEDAGLACFLPDIVAGWTVARAFYDRRPTVASLEPSLLAWQHIVDSSSSRLALCEQLYDTETTATQLEAIAMYLGVLGSDRNRLRVLYLSLRLARLSSRGADLECVCAIVVSRQHLEMGFAEKAGVLLAGCRAVDSDGYSTLTKLQLSVAFAEYYVAIDQCECAYAELEQAKQLRSAVQPESVARHERKAYELLHARAWLVHSRLAIGTGLAGDALAAAKRAVKLLNAAWAAIEHGAADRDSGSPDLASTAEASEPDINALSSGVSKLQLAPIALPSAGASAGGVNKGASFWAIAPLSCHAMTHLSDMYAHHGLFAEASYYSERAVNIAESVQSTTLLARLQSHRCRLMVLADRLEDAELCLTRSDECGLEVLSIARAEYLSAKAALRMKEDSFVDGLQAFRQAAEIIDRLQTEGPVDVSQCYPDVDTGHSVEIQSRATYTVEVVEVHATDSGVPRRRRQQLVTSTKVKAPSKARAVPKKATFASSRPAKPPASQYYILDKIQAELSVESAIANLQAGQDVDAPASSLQRLASARRSQHLNYRTLMRKIAQALQSDVSYNSLSESTISFPALLGTESSVPIVSNSSLVRTSDAPSRKRSAPSKTTARKSGSSDQQIEASLFRARECFVMPGISSLGVRSVAQLHFESTALLSATMLLSALGTVQAQSVLHPLQEALHLEFPRITAVQCESTIVEADKKLSEAPSPFTWPTPERASAPPAISAQRFQQQYVDILPVTWTAVSLCLNYDCSELYVARYRSGQSPLILRLPFSRHKPEGEDEEAFDYHTGKAELQDIMQVSNYSCHNSGVVEGKGAKSNWWAEREALDRRLHELLVNIENIWFGGFKAVLSQQARRPDLLARFRKSLDDILKRYLPSRQSSKGRDNPFALDDKVLELFIGLGSDQDGMVDLDEPLADLLYFVVDMLQFAGERNAYDEIDFDGMAVDVLDALRSYHEACIGQCQDTGHLILVLDKRLQAFPWESLPYLQGSSVSRVNSMLGLRERILAMRRQQSSLFDDRHVVSRISGTYILNPSGDLTGTQTMLFPPLESLAQVPGSSWTSVVKREPNEEEFRTALTDCSMLLYFGHGAGSQYIRPRSIKKLDSCSEVVWLMGCSSGAVTEYGELEPSAVPFAYLMAGGFNSDAEMALEDTEIQATRESKCMAVVATLWDVTDKDIDRFSLAMGEEWGLWPASEASKLPAKTPRKRERIVAPSTPPQAPKTPKTRKGPKTPAPAAKTPARSRSRGEPGRDAGKKHSLVEAVARSRDACYLRYLNGAAPVVYGVPVYLDD</sequence>
<evidence type="ECO:0000256" key="3">
    <source>
        <dbReference type="ARBA" id="ARBA00022801"/>
    </source>
</evidence>
<dbReference type="Pfam" id="PF03568">
    <property type="entry name" value="Separin_C"/>
    <property type="match status" value="1"/>
</dbReference>
<feature type="compositionally biased region" description="Basic and acidic residues" evidence="5">
    <location>
        <begin position="2012"/>
        <end position="2026"/>
    </location>
</feature>
<feature type="compositionally biased region" description="Polar residues" evidence="5">
    <location>
        <begin position="133"/>
        <end position="144"/>
    </location>
</feature>
<comment type="caution">
    <text evidence="7">The sequence shown here is derived from an EMBL/GenBank/DDBJ whole genome shotgun (WGS) entry which is preliminary data.</text>
</comment>
<protein>
    <recommendedName>
        <fullName evidence="2">separase</fullName>
        <ecNumber evidence="2">3.4.22.49</ecNumber>
    </recommendedName>
</protein>
<dbReference type="EMBL" id="JAUJLE010000025">
    <property type="protein sequence ID" value="KAK1004287.1"/>
    <property type="molecule type" value="Genomic_DNA"/>
</dbReference>
<dbReference type="Proteomes" id="UP001175353">
    <property type="component" value="Unassembled WGS sequence"/>
</dbReference>
<feature type="region of interest" description="Disordered" evidence="5">
    <location>
        <begin position="133"/>
        <end position="155"/>
    </location>
</feature>
<name>A0AAN6KXD5_9PEZI</name>
<evidence type="ECO:0000256" key="5">
    <source>
        <dbReference type="SAM" id="MobiDB-lite"/>
    </source>
</evidence>
<keyword evidence="8" id="KW-1185">Reference proteome</keyword>
<evidence type="ECO:0000256" key="1">
    <source>
        <dbReference type="ARBA" id="ARBA00000451"/>
    </source>
</evidence>
<comment type="catalytic activity">
    <reaction evidence="1">
        <text>All bonds known to be hydrolyzed by this endopeptidase have arginine in P1 and an acidic residue in P4. P6 is often occupied by an acidic residue or by a hydroxy-amino-acid residue, the phosphorylation of which enhances cleavage.</text>
        <dbReference type="EC" id="3.4.22.49"/>
    </reaction>
</comment>
<feature type="domain" description="Peptidase C50" evidence="6">
    <location>
        <begin position="1793"/>
        <end position="1894"/>
    </location>
</feature>
<evidence type="ECO:0000256" key="2">
    <source>
        <dbReference type="ARBA" id="ARBA00012489"/>
    </source>
</evidence>
<feature type="compositionally biased region" description="Polar residues" evidence="5">
    <location>
        <begin position="1373"/>
        <end position="1386"/>
    </location>
</feature>
<dbReference type="PROSITE" id="PS51700">
    <property type="entry name" value="SEPARIN"/>
    <property type="match status" value="1"/>
</dbReference>
<feature type="region of interest" description="Disordered" evidence="5">
    <location>
        <begin position="37"/>
        <end position="76"/>
    </location>
</feature>
<dbReference type="InterPro" id="IPR005314">
    <property type="entry name" value="Peptidase_C50"/>
</dbReference>
<evidence type="ECO:0000256" key="4">
    <source>
        <dbReference type="ARBA" id="ARBA00022829"/>
    </source>
</evidence>
<dbReference type="GO" id="GO:0072686">
    <property type="term" value="C:mitotic spindle"/>
    <property type="evidence" value="ECO:0007669"/>
    <property type="project" value="TreeGrafter"/>
</dbReference>
<gene>
    <name evidence="7" type="primary">ESP1_4</name>
    <name evidence="7" type="ORF">LTR91_004365</name>
</gene>
<dbReference type="EC" id="3.4.22.49" evidence="2"/>
<dbReference type="GO" id="GO:0004197">
    <property type="term" value="F:cysteine-type endopeptidase activity"/>
    <property type="evidence" value="ECO:0007669"/>
    <property type="project" value="InterPro"/>
</dbReference>
<dbReference type="PANTHER" id="PTHR12792:SF0">
    <property type="entry name" value="SEPARIN"/>
    <property type="match status" value="1"/>
</dbReference>
<dbReference type="PANTHER" id="PTHR12792">
    <property type="entry name" value="EXTRA SPINDLE POLES 1-RELATED"/>
    <property type="match status" value="1"/>
</dbReference>
<feature type="region of interest" description="Disordered" evidence="5">
    <location>
        <begin position="1361"/>
        <end position="1386"/>
    </location>
</feature>
<keyword evidence="3 7" id="KW-0378">Hydrolase</keyword>
<dbReference type="GO" id="GO:0051307">
    <property type="term" value="P:meiotic chromosome separation"/>
    <property type="evidence" value="ECO:0007669"/>
    <property type="project" value="TreeGrafter"/>
</dbReference>
<dbReference type="GO" id="GO:0006508">
    <property type="term" value="P:proteolysis"/>
    <property type="evidence" value="ECO:0007669"/>
    <property type="project" value="InterPro"/>
</dbReference>
<dbReference type="GO" id="GO:0005634">
    <property type="term" value="C:nucleus"/>
    <property type="evidence" value="ECO:0007669"/>
    <property type="project" value="InterPro"/>
</dbReference>
<evidence type="ECO:0000313" key="7">
    <source>
        <dbReference type="EMBL" id="KAK1004287.1"/>
    </source>
</evidence>
<feature type="compositionally biased region" description="Low complexity" evidence="5">
    <location>
        <begin position="54"/>
        <end position="70"/>
    </location>
</feature>
<feature type="region of interest" description="Disordered" evidence="5">
    <location>
        <begin position="1963"/>
        <end position="2026"/>
    </location>
</feature>
<evidence type="ECO:0000259" key="6">
    <source>
        <dbReference type="PROSITE" id="PS51700"/>
    </source>
</evidence>
<keyword evidence="4" id="KW-0159">Chromosome partition</keyword>
<proteinExistence type="predicted"/>